<comment type="caution">
    <text evidence="1">The sequence shown here is derived from an EMBL/GenBank/DDBJ whole genome shotgun (WGS) entry which is preliminary data.</text>
</comment>
<name>A0ABN9GVJ6_9NEOB</name>
<proteinExistence type="predicted"/>
<feature type="non-terminal residue" evidence="1">
    <location>
        <position position="55"/>
    </location>
</feature>
<accession>A0ABN9GVJ6</accession>
<gene>
    <name evidence="1" type="ORF">SPARVUS_LOCUS14882080</name>
</gene>
<organism evidence="1 2">
    <name type="scientific">Staurois parvus</name>
    <dbReference type="NCBI Taxonomy" id="386267"/>
    <lineage>
        <taxon>Eukaryota</taxon>
        <taxon>Metazoa</taxon>
        <taxon>Chordata</taxon>
        <taxon>Craniata</taxon>
        <taxon>Vertebrata</taxon>
        <taxon>Euteleostomi</taxon>
        <taxon>Amphibia</taxon>
        <taxon>Batrachia</taxon>
        <taxon>Anura</taxon>
        <taxon>Neobatrachia</taxon>
        <taxon>Ranoidea</taxon>
        <taxon>Ranidae</taxon>
        <taxon>Staurois</taxon>
    </lineage>
</organism>
<dbReference type="Proteomes" id="UP001162483">
    <property type="component" value="Unassembled WGS sequence"/>
</dbReference>
<dbReference type="EMBL" id="CATNWA010019461">
    <property type="protein sequence ID" value="CAI9613385.1"/>
    <property type="molecule type" value="Genomic_DNA"/>
</dbReference>
<reference evidence="1" key="1">
    <citation type="submission" date="2023-05" db="EMBL/GenBank/DDBJ databases">
        <authorList>
            <person name="Stuckert A."/>
        </authorList>
    </citation>
    <scope>NUCLEOTIDE SEQUENCE</scope>
</reference>
<keyword evidence="2" id="KW-1185">Reference proteome</keyword>
<protein>
    <submittedName>
        <fullName evidence="1">Uncharacterized protein</fullName>
    </submittedName>
</protein>
<evidence type="ECO:0000313" key="2">
    <source>
        <dbReference type="Proteomes" id="UP001162483"/>
    </source>
</evidence>
<sequence>MTHILSIIHVIGTSHRGPVQRSVLHCVRRTQQAPYCGAMGSQGARTGRECGRTFI</sequence>
<evidence type="ECO:0000313" key="1">
    <source>
        <dbReference type="EMBL" id="CAI9613385.1"/>
    </source>
</evidence>